<dbReference type="InterPro" id="IPR012914">
    <property type="entry name" value="PucR_dom"/>
</dbReference>
<dbReference type="Gene3D" id="1.10.10.2840">
    <property type="entry name" value="PucR C-terminal helix-turn-helix domain"/>
    <property type="match status" value="1"/>
</dbReference>
<reference evidence="3 4" key="1">
    <citation type="submission" date="2017-04" db="EMBL/GenBank/DDBJ databases">
        <title>Comparative genome analysis of Subtercola boreus.</title>
        <authorList>
            <person name="Cho Y.-J."/>
            <person name="Cho A."/>
            <person name="Kim O.-S."/>
            <person name="Lee J.-I."/>
        </authorList>
    </citation>
    <scope>NUCLEOTIDE SEQUENCE [LARGE SCALE GENOMIC DNA]</scope>
    <source>
        <strain evidence="3 4">P27444</strain>
    </source>
</reference>
<dbReference type="PANTHER" id="PTHR33744">
    <property type="entry name" value="CARBOHYDRATE DIACID REGULATOR"/>
    <property type="match status" value="1"/>
</dbReference>
<accession>A0A3E0VAS7</accession>
<dbReference type="InterPro" id="IPR051448">
    <property type="entry name" value="CdaR-like_regulators"/>
</dbReference>
<comment type="caution">
    <text evidence="3">The sequence shown here is derived from an EMBL/GenBank/DDBJ whole genome shotgun (WGS) entry which is preliminary data.</text>
</comment>
<dbReference type="Proteomes" id="UP000256709">
    <property type="component" value="Unassembled WGS sequence"/>
</dbReference>
<evidence type="ECO:0000259" key="2">
    <source>
        <dbReference type="Pfam" id="PF13556"/>
    </source>
</evidence>
<dbReference type="Pfam" id="PF13556">
    <property type="entry name" value="HTH_30"/>
    <property type="match status" value="1"/>
</dbReference>
<sequence length="522" mass="55966">MAEFRTERAESADADGGPVVDHRVMNVSRLVGHAPLGITPLTELYTDTPIGWVHSSDLDDPSPFLEAGQMLLTTGRQFGSFTSAEDYERYVGRLQNVGVVALGFGTEVVRSGTPAELHRACTDAHLTLVQVPYATPFIAVSKFVADGIAAAAREQLEWALSTQDSISKAVLGSGGLVAAVRASALAIGCDLAILDPDGRIVHGSVSGGVDAHALRLLTRGVRARDRGEGPAGFWAAHTLGASGRLLGALVVTRPAPLSEPECSVLTMLSALTELSLEHAADERLGFRSVAQRLFELLVDGRTEVVRGALAPHRVRLPEEPFDVVVLPLRGLPPQVRDSIERLAVRGERLFTLEYRSDLVVLVDRRHTEMVTTRLRQARLGAGLAGAERWTQLSDALGQAAVASAEASPESILTFTELTSKSILGLLAESRVSEIARLSLASTLRSPEGDDLLREAAVWLHHNGAWEPAARALTLHRHTLKQHMAALSELSGLDLETFHGRAVLWALLGSTGNTALTDKKETE</sequence>
<evidence type="ECO:0008006" key="5">
    <source>
        <dbReference type="Google" id="ProtNLM"/>
    </source>
</evidence>
<dbReference type="EMBL" id="NBXA01000034">
    <property type="protein sequence ID" value="RFA06914.1"/>
    <property type="molecule type" value="Genomic_DNA"/>
</dbReference>
<protein>
    <recommendedName>
        <fullName evidence="5">PucR family transcriptional regulator</fullName>
    </recommendedName>
</protein>
<evidence type="ECO:0000259" key="1">
    <source>
        <dbReference type="Pfam" id="PF07905"/>
    </source>
</evidence>
<dbReference type="InterPro" id="IPR025736">
    <property type="entry name" value="PucR_C-HTH_dom"/>
</dbReference>
<feature type="domain" description="PucR C-terminal helix-turn-helix" evidence="2">
    <location>
        <begin position="453"/>
        <end position="506"/>
    </location>
</feature>
<dbReference type="PANTHER" id="PTHR33744:SF15">
    <property type="entry name" value="CARBOHYDRATE DIACID REGULATOR"/>
    <property type="match status" value="1"/>
</dbReference>
<name>A0A3E0VAS7_9MICO</name>
<proteinExistence type="predicted"/>
<evidence type="ECO:0000313" key="3">
    <source>
        <dbReference type="EMBL" id="RFA06914.1"/>
    </source>
</evidence>
<dbReference type="InterPro" id="IPR042070">
    <property type="entry name" value="PucR_C-HTH_sf"/>
</dbReference>
<gene>
    <name evidence="3" type="ORF">B7R21_17500</name>
</gene>
<dbReference type="Pfam" id="PF07905">
    <property type="entry name" value="PucR"/>
    <property type="match status" value="1"/>
</dbReference>
<evidence type="ECO:0000313" key="4">
    <source>
        <dbReference type="Proteomes" id="UP000256709"/>
    </source>
</evidence>
<dbReference type="AlphaFoldDB" id="A0A3E0VAS7"/>
<organism evidence="3 4">
    <name type="scientific">Subtercola boreus</name>
    <dbReference type="NCBI Taxonomy" id="120213"/>
    <lineage>
        <taxon>Bacteria</taxon>
        <taxon>Bacillati</taxon>
        <taxon>Actinomycetota</taxon>
        <taxon>Actinomycetes</taxon>
        <taxon>Micrococcales</taxon>
        <taxon>Microbacteriaceae</taxon>
        <taxon>Subtercola</taxon>
    </lineage>
</organism>
<feature type="domain" description="Purine catabolism PurC-like" evidence="1">
    <location>
        <begin position="46"/>
        <end position="146"/>
    </location>
</feature>